<accession>A0A6L2P069</accession>
<sequence length="680" mass="76683">METSNNPYTFPMLHQDQPSFNHNYMQQPMPNPKDITDPTNAMNMVLTLIDKAFKLNYSTPTNNNQRISSNPHNGQIAQPGMNMGQDRQMQMVGGNGENQFRQYDGQNVGNLKGYNDIQNVGNQTQLLIAQKEEAGIQLQVEEFDLMAGAADLDEIEEVNANCILMANLQQASSSGTQTDKAPIYDSDESAEVHNYEDCYGNEIFNMFTQEEQYTELLEPIPEPHQVPQNDNNVIFEVFSVEQSGRTVEQHPENVEETHVLYDSLYNNLAIEFDKVNTVNRKLKETNAELTTELARFKNQEKCFEISQEKYDKLERCYQKSIYQEQCLLKRINALHLSFGKPPKVGEIHALSKPVTSNSIPTPQGSKVVKNAKLITISQPPVITKKVVNYESNSLSSVGVDNTKTKKPQSRSNRKNDRVPSVSKSSQSKNKEVDVEEHHRKLLLSRNKKHMSSECNNIKLATQNVRSKVVCAMCKQCLNSFNHDVCLLNYVNGMNSRGKKQKANVSINEHQKKQKPKVKKTKKVGSIERLASPKPNKPRSVLRWSPTGRMFDLTGKLIASSESESQCDYSKGDNAYTSNPLEPIIKRFPNSTFSLAAAATVEIPASLCCMNTACDQVEFRRISLTGFRSCASRSQTRASQSRQSTEISIFTVITYVSLRCSSNTTWVMRRTLDISLAFHSV</sequence>
<reference evidence="2" key="1">
    <citation type="journal article" date="2019" name="Sci. Rep.">
        <title>Draft genome of Tanacetum cinerariifolium, the natural source of mosquito coil.</title>
        <authorList>
            <person name="Yamashiro T."/>
            <person name="Shiraishi A."/>
            <person name="Satake H."/>
            <person name="Nakayama K."/>
        </authorList>
    </citation>
    <scope>NUCLEOTIDE SEQUENCE</scope>
</reference>
<comment type="caution">
    <text evidence="2">The sequence shown here is derived from an EMBL/GenBank/DDBJ whole genome shotgun (WGS) entry which is preliminary data.</text>
</comment>
<proteinExistence type="predicted"/>
<feature type="compositionally biased region" description="Basic residues" evidence="1">
    <location>
        <begin position="511"/>
        <end position="522"/>
    </location>
</feature>
<gene>
    <name evidence="2" type="ORF">Tci_063896</name>
</gene>
<dbReference type="EMBL" id="BKCJ010010513">
    <property type="protein sequence ID" value="GEU91918.1"/>
    <property type="molecule type" value="Genomic_DNA"/>
</dbReference>
<protein>
    <recommendedName>
        <fullName evidence="3">Integrase, catalytic region, zinc finger, CCHC-type, peptidase aspartic, catalytic</fullName>
    </recommendedName>
</protein>
<dbReference type="AlphaFoldDB" id="A0A6L2P069"/>
<evidence type="ECO:0000313" key="2">
    <source>
        <dbReference type="EMBL" id="GEU91918.1"/>
    </source>
</evidence>
<organism evidence="2">
    <name type="scientific">Tanacetum cinerariifolium</name>
    <name type="common">Dalmatian daisy</name>
    <name type="synonym">Chrysanthemum cinerariifolium</name>
    <dbReference type="NCBI Taxonomy" id="118510"/>
    <lineage>
        <taxon>Eukaryota</taxon>
        <taxon>Viridiplantae</taxon>
        <taxon>Streptophyta</taxon>
        <taxon>Embryophyta</taxon>
        <taxon>Tracheophyta</taxon>
        <taxon>Spermatophyta</taxon>
        <taxon>Magnoliopsida</taxon>
        <taxon>eudicotyledons</taxon>
        <taxon>Gunneridae</taxon>
        <taxon>Pentapetalae</taxon>
        <taxon>asterids</taxon>
        <taxon>campanulids</taxon>
        <taxon>Asterales</taxon>
        <taxon>Asteraceae</taxon>
        <taxon>Asteroideae</taxon>
        <taxon>Anthemideae</taxon>
        <taxon>Anthemidinae</taxon>
        <taxon>Tanacetum</taxon>
    </lineage>
</organism>
<evidence type="ECO:0000256" key="1">
    <source>
        <dbReference type="SAM" id="MobiDB-lite"/>
    </source>
</evidence>
<feature type="region of interest" description="Disordered" evidence="1">
    <location>
        <begin position="396"/>
        <end position="438"/>
    </location>
</feature>
<feature type="compositionally biased region" description="Basic and acidic residues" evidence="1">
    <location>
        <begin position="428"/>
        <end position="438"/>
    </location>
</feature>
<name>A0A6L2P069_TANCI</name>
<feature type="region of interest" description="Disordered" evidence="1">
    <location>
        <begin position="502"/>
        <end position="523"/>
    </location>
</feature>
<evidence type="ECO:0008006" key="3">
    <source>
        <dbReference type="Google" id="ProtNLM"/>
    </source>
</evidence>